<evidence type="ECO:0000256" key="3">
    <source>
        <dbReference type="ARBA" id="ARBA00022617"/>
    </source>
</evidence>
<proteinExistence type="predicted"/>
<evidence type="ECO:0000256" key="8">
    <source>
        <dbReference type="SAM" id="SignalP"/>
    </source>
</evidence>
<protein>
    <submittedName>
        <fullName evidence="10">Cytochrome c3 family protein</fullName>
    </submittedName>
</protein>
<sequence length="165" mass="16898">MDKKKRVSLTIKLGLAAALVVALIALCACGGSSGESGEGASPDAAANADAQPSSMMAVHTPDQLKLINGDWSKKNCLGCHSRDTITALTEDYGGAEGYNPHAAHTEAYDCGVCHSIEGTSVLVCNTACHGGYHGEGSGWPVPDNWQEPTAEVPSADGSPIDTSKA</sequence>
<keyword evidence="5" id="KW-0249">Electron transport</keyword>
<keyword evidence="2" id="KW-0813">Transport</keyword>
<feature type="chain" id="PRO_5045216939" evidence="8">
    <location>
        <begin position="28"/>
        <end position="165"/>
    </location>
</feature>
<keyword evidence="11" id="KW-1185">Reference proteome</keyword>
<dbReference type="InterPro" id="IPR036280">
    <property type="entry name" value="Multihaem_cyt_sf"/>
</dbReference>
<dbReference type="Pfam" id="PF14537">
    <property type="entry name" value="Cytochrom_c3_2"/>
    <property type="match status" value="1"/>
</dbReference>
<evidence type="ECO:0000256" key="6">
    <source>
        <dbReference type="ARBA" id="ARBA00023004"/>
    </source>
</evidence>
<evidence type="ECO:0000313" key="10">
    <source>
        <dbReference type="EMBL" id="MEQ3361935.1"/>
    </source>
</evidence>
<feature type="domain" description="Tetrahaem cytochrome" evidence="9">
    <location>
        <begin position="68"/>
        <end position="129"/>
    </location>
</feature>
<comment type="subcellular location">
    <subcellularLocation>
        <location evidence="1">Cell envelope</location>
    </subcellularLocation>
</comment>
<evidence type="ECO:0000256" key="7">
    <source>
        <dbReference type="SAM" id="MobiDB-lite"/>
    </source>
</evidence>
<feature type="region of interest" description="Disordered" evidence="7">
    <location>
        <begin position="139"/>
        <end position="165"/>
    </location>
</feature>
<dbReference type="SUPFAM" id="SSF48695">
    <property type="entry name" value="Multiheme cytochromes"/>
    <property type="match status" value="1"/>
</dbReference>
<keyword evidence="4" id="KW-0479">Metal-binding</keyword>
<dbReference type="PROSITE" id="PS51257">
    <property type="entry name" value="PROKAR_LIPOPROTEIN"/>
    <property type="match status" value="1"/>
</dbReference>
<reference evidence="10 11" key="1">
    <citation type="submission" date="2024-04" db="EMBL/GenBank/DDBJ databases">
        <title>Human intestinal bacterial collection.</title>
        <authorList>
            <person name="Pauvert C."/>
            <person name="Hitch T.C.A."/>
            <person name="Clavel T."/>
        </authorList>
    </citation>
    <scope>NUCLEOTIDE SEQUENCE [LARGE SCALE GENOMIC DNA]</scope>
    <source>
        <strain evidence="10 11">CLA-KB-H42</strain>
    </source>
</reference>
<evidence type="ECO:0000313" key="11">
    <source>
        <dbReference type="Proteomes" id="UP001487305"/>
    </source>
</evidence>
<comment type="caution">
    <text evidence="10">The sequence shown here is derived from an EMBL/GenBank/DDBJ whole genome shotgun (WGS) entry which is preliminary data.</text>
</comment>
<evidence type="ECO:0000256" key="2">
    <source>
        <dbReference type="ARBA" id="ARBA00022448"/>
    </source>
</evidence>
<feature type="signal peptide" evidence="8">
    <location>
        <begin position="1"/>
        <end position="27"/>
    </location>
</feature>
<evidence type="ECO:0000256" key="1">
    <source>
        <dbReference type="ARBA" id="ARBA00004196"/>
    </source>
</evidence>
<gene>
    <name evidence="10" type="ORF">AAA083_02965</name>
</gene>
<keyword evidence="6" id="KW-0408">Iron</keyword>
<dbReference type="Proteomes" id="UP001487305">
    <property type="component" value="Unassembled WGS sequence"/>
</dbReference>
<evidence type="ECO:0000256" key="5">
    <source>
        <dbReference type="ARBA" id="ARBA00022982"/>
    </source>
</evidence>
<dbReference type="InterPro" id="IPR012286">
    <property type="entry name" value="Tetrahaem_cytochrome"/>
</dbReference>
<accession>A0ABV1JA26</accession>
<dbReference type="EMBL" id="JBBNOP010000002">
    <property type="protein sequence ID" value="MEQ3361935.1"/>
    <property type="molecule type" value="Genomic_DNA"/>
</dbReference>
<keyword evidence="8" id="KW-0732">Signal</keyword>
<dbReference type="Gene3D" id="1.10.1130.10">
    <property type="entry name" value="Flavocytochrome C3, Chain A"/>
    <property type="match status" value="1"/>
</dbReference>
<evidence type="ECO:0000259" key="9">
    <source>
        <dbReference type="Pfam" id="PF14537"/>
    </source>
</evidence>
<evidence type="ECO:0000256" key="4">
    <source>
        <dbReference type="ARBA" id="ARBA00022723"/>
    </source>
</evidence>
<dbReference type="RefSeq" id="WP_349227106.1">
    <property type="nucleotide sequence ID" value="NZ_JBBNOP010000002.1"/>
</dbReference>
<name>A0ABV1JA26_9ACTN</name>
<organism evidence="10 11">
    <name type="scientific">Raoultibacter massiliensis</name>
    <dbReference type="NCBI Taxonomy" id="1852371"/>
    <lineage>
        <taxon>Bacteria</taxon>
        <taxon>Bacillati</taxon>
        <taxon>Actinomycetota</taxon>
        <taxon>Coriobacteriia</taxon>
        <taxon>Eggerthellales</taxon>
        <taxon>Eggerthellaceae</taxon>
        <taxon>Raoultibacter</taxon>
    </lineage>
</organism>
<keyword evidence="3" id="KW-0349">Heme</keyword>